<proteinExistence type="inferred from homology"/>
<accession>A0A9W7XRP2</accession>
<dbReference type="GO" id="GO:0006285">
    <property type="term" value="P:base-excision repair, AP site formation"/>
    <property type="evidence" value="ECO:0007669"/>
    <property type="project" value="TreeGrafter"/>
</dbReference>
<dbReference type="Pfam" id="PF00730">
    <property type="entry name" value="HhH-GPD"/>
    <property type="match status" value="1"/>
</dbReference>
<comment type="caution">
    <text evidence="6">The sequence shown here is derived from an EMBL/GenBank/DDBJ whole genome shotgun (WGS) entry which is preliminary data.</text>
</comment>
<keyword evidence="6" id="KW-0456">Lyase</keyword>
<dbReference type="InterPro" id="IPR003265">
    <property type="entry name" value="HhH-GPD_domain"/>
</dbReference>
<dbReference type="GO" id="GO:0034039">
    <property type="term" value="F:8-oxo-7,8-dihydroguanine DNA N-glycosylase activity"/>
    <property type="evidence" value="ECO:0007669"/>
    <property type="project" value="TreeGrafter"/>
</dbReference>
<dbReference type="AlphaFoldDB" id="A0A9W7XRP2"/>
<dbReference type="GO" id="GO:0005634">
    <property type="term" value="C:nucleus"/>
    <property type="evidence" value="ECO:0007669"/>
    <property type="project" value="TreeGrafter"/>
</dbReference>
<organism evidence="6 7">
    <name type="scientific">Coemansia asiatica</name>
    <dbReference type="NCBI Taxonomy" id="1052880"/>
    <lineage>
        <taxon>Eukaryota</taxon>
        <taxon>Fungi</taxon>
        <taxon>Fungi incertae sedis</taxon>
        <taxon>Zoopagomycota</taxon>
        <taxon>Kickxellomycotina</taxon>
        <taxon>Kickxellomycetes</taxon>
        <taxon>Kickxellales</taxon>
        <taxon>Kickxellaceae</taxon>
        <taxon>Coemansia</taxon>
    </lineage>
</organism>
<dbReference type="Gene3D" id="1.10.1670.10">
    <property type="entry name" value="Helix-hairpin-Helix base-excision DNA repair enzymes (C-terminal)"/>
    <property type="match status" value="1"/>
</dbReference>
<dbReference type="Proteomes" id="UP001145021">
    <property type="component" value="Unassembled WGS sequence"/>
</dbReference>
<feature type="domain" description="HhH-GPD" evidence="5">
    <location>
        <begin position="1"/>
        <end position="166"/>
    </location>
</feature>
<dbReference type="InterPro" id="IPR023170">
    <property type="entry name" value="HhH_base_excis_C"/>
</dbReference>
<evidence type="ECO:0000259" key="5">
    <source>
        <dbReference type="SMART" id="SM00478"/>
    </source>
</evidence>
<evidence type="ECO:0000256" key="2">
    <source>
        <dbReference type="ARBA" id="ARBA00012720"/>
    </source>
</evidence>
<dbReference type="InterPro" id="IPR052054">
    <property type="entry name" value="Oxidative_DNA_repair_enzyme"/>
</dbReference>
<sequence length="256" mass="28593">MLMDRLCRRFGKPIETENKGAFYTFPTIADIAQCSDIEETFKELGFGYRAKYYATTVRHLVDTHACPETFLVGLRRKSLDEARKELLKLSGVGPKVADCICLMALDKHDAVPVDTHIWQVAQRRYVPRLVRSSNNGNTDVLAAITVSEDKVEMVRELAGQLAAGKKAPTVKSYEIAQQLIIALFGPYAGWAQGMLFSSDLGSGNEKQDKKNNAKQKTLLPKPKRKAEPSSIESAAGLEPENIRSRLRVRKNLKEKI</sequence>
<dbReference type="InterPro" id="IPR011257">
    <property type="entry name" value="DNA_glycosylase"/>
</dbReference>
<keyword evidence="7" id="KW-1185">Reference proteome</keyword>
<dbReference type="SMART" id="SM00478">
    <property type="entry name" value="ENDO3c"/>
    <property type="match status" value="1"/>
</dbReference>
<dbReference type="CDD" id="cd00056">
    <property type="entry name" value="ENDO3c"/>
    <property type="match status" value="1"/>
</dbReference>
<dbReference type="PANTHER" id="PTHR10242:SF2">
    <property type="entry name" value="N-GLYCOSYLASE_DNA LYASE"/>
    <property type="match status" value="1"/>
</dbReference>
<reference evidence="6" key="1">
    <citation type="submission" date="2022-07" db="EMBL/GenBank/DDBJ databases">
        <title>Phylogenomic reconstructions and comparative analyses of Kickxellomycotina fungi.</title>
        <authorList>
            <person name="Reynolds N.K."/>
            <person name="Stajich J.E."/>
            <person name="Barry K."/>
            <person name="Grigoriev I.V."/>
            <person name="Crous P."/>
            <person name="Smith M.E."/>
        </authorList>
    </citation>
    <scope>NUCLEOTIDE SEQUENCE</scope>
    <source>
        <strain evidence="6">NBRC 105413</strain>
    </source>
</reference>
<evidence type="ECO:0000313" key="7">
    <source>
        <dbReference type="Proteomes" id="UP001145021"/>
    </source>
</evidence>
<dbReference type="Gene3D" id="1.10.340.30">
    <property type="entry name" value="Hypothetical protein, domain 2"/>
    <property type="match status" value="1"/>
</dbReference>
<evidence type="ECO:0000256" key="4">
    <source>
        <dbReference type="SAM" id="MobiDB-lite"/>
    </source>
</evidence>
<feature type="region of interest" description="Disordered" evidence="4">
    <location>
        <begin position="201"/>
        <end position="238"/>
    </location>
</feature>
<gene>
    <name evidence="6" type="primary">OGG1</name>
    <name evidence="6" type="ORF">LPJ64_000520</name>
</gene>
<dbReference type="GO" id="GO:0140078">
    <property type="term" value="F:class I DNA-(apurinic or apyrimidinic site) endonuclease activity"/>
    <property type="evidence" value="ECO:0007669"/>
    <property type="project" value="UniProtKB-EC"/>
</dbReference>
<dbReference type="EC" id="4.2.99.18" evidence="2"/>
<comment type="similarity">
    <text evidence="1">Belongs to the type-1 OGG1 family.</text>
</comment>
<dbReference type="EMBL" id="JANBOH010000010">
    <property type="protein sequence ID" value="KAJ1648160.1"/>
    <property type="molecule type" value="Genomic_DNA"/>
</dbReference>
<dbReference type="PANTHER" id="PTHR10242">
    <property type="entry name" value="8-OXOGUANINE DNA GLYCOSYLASE"/>
    <property type="match status" value="1"/>
</dbReference>
<evidence type="ECO:0000256" key="1">
    <source>
        <dbReference type="ARBA" id="ARBA00010679"/>
    </source>
</evidence>
<evidence type="ECO:0000256" key="3">
    <source>
        <dbReference type="ARBA" id="ARBA00044632"/>
    </source>
</evidence>
<protein>
    <recommendedName>
        <fullName evidence="2">DNA-(apurinic or apyrimidinic site) lyase</fullName>
        <ecNumber evidence="2">4.2.99.18</ecNumber>
    </recommendedName>
</protein>
<evidence type="ECO:0000313" key="6">
    <source>
        <dbReference type="EMBL" id="KAJ1648160.1"/>
    </source>
</evidence>
<comment type="catalytic activity">
    <reaction evidence="3">
        <text>2'-deoxyribonucleotide-(2'-deoxyribose 5'-phosphate)-2'-deoxyribonucleotide-DNA = a 3'-end 2'-deoxyribonucleotide-(2,3-dehydro-2,3-deoxyribose 5'-phosphate)-DNA + a 5'-end 5'-phospho-2'-deoxyribonucleoside-DNA + H(+)</text>
        <dbReference type="Rhea" id="RHEA:66592"/>
        <dbReference type="Rhea" id="RHEA-COMP:13180"/>
        <dbReference type="Rhea" id="RHEA-COMP:16897"/>
        <dbReference type="Rhea" id="RHEA-COMP:17067"/>
        <dbReference type="ChEBI" id="CHEBI:15378"/>
        <dbReference type="ChEBI" id="CHEBI:136412"/>
        <dbReference type="ChEBI" id="CHEBI:157695"/>
        <dbReference type="ChEBI" id="CHEBI:167181"/>
        <dbReference type="EC" id="4.2.99.18"/>
    </reaction>
</comment>
<dbReference type="SUPFAM" id="SSF48150">
    <property type="entry name" value="DNA-glycosylase"/>
    <property type="match status" value="1"/>
</dbReference>
<name>A0A9W7XRP2_9FUNG</name>